<dbReference type="EnsemblPlants" id="Bo5g136280.1">
    <property type="protein sequence ID" value="Bo5g136280.1"/>
    <property type="gene ID" value="Bo5g136280"/>
</dbReference>
<dbReference type="AlphaFoldDB" id="A0A0D3CL42"/>
<name>A0A0D3CL42_BRAOL</name>
<dbReference type="Gramene" id="Bo5g136280.1">
    <property type="protein sequence ID" value="Bo5g136280.1"/>
    <property type="gene ID" value="Bo5g136280"/>
</dbReference>
<reference evidence="1" key="2">
    <citation type="submission" date="2015-03" db="UniProtKB">
        <authorList>
            <consortium name="EnsemblPlants"/>
        </authorList>
    </citation>
    <scope>IDENTIFICATION</scope>
</reference>
<dbReference type="Proteomes" id="UP000032141">
    <property type="component" value="Chromosome C5"/>
</dbReference>
<evidence type="ECO:0000313" key="2">
    <source>
        <dbReference type="Proteomes" id="UP000032141"/>
    </source>
</evidence>
<protein>
    <submittedName>
        <fullName evidence="1">Uncharacterized protein</fullName>
    </submittedName>
</protein>
<evidence type="ECO:0000313" key="1">
    <source>
        <dbReference type="EnsemblPlants" id="Bo5g136280.1"/>
    </source>
</evidence>
<keyword evidence="2" id="KW-1185">Reference proteome</keyword>
<dbReference type="HOGENOM" id="CLU_1491044_0_0_1"/>
<proteinExistence type="predicted"/>
<organism evidence="1 2">
    <name type="scientific">Brassica oleracea var. oleracea</name>
    <dbReference type="NCBI Taxonomy" id="109376"/>
    <lineage>
        <taxon>Eukaryota</taxon>
        <taxon>Viridiplantae</taxon>
        <taxon>Streptophyta</taxon>
        <taxon>Embryophyta</taxon>
        <taxon>Tracheophyta</taxon>
        <taxon>Spermatophyta</taxon>
        <taxon>Magnoliopsida</taxon>
        <taxon>eudicotyledons</taxon>
        <taxon>Gunneridae</taxon>
        <taxon>Pentapetalae</taxon>
        <taxon>rosids</taxon>
        <taxon>malvids</taxon>
        <taxon>Brassicales</taxon>
        <taxon>Brassicaceae</taxon>
        <taxon>Brassiceae</taxon>
        <taxon>Brassica</taxon>
    </lineage>
</organism>
<accession>A0A0D3CL42</accession>
<dbReference type="STRING" id="109376.A0A0D3CL42"/>
<reference evidence="1 2" key="1">
    <citation type="journal article" date="2014" name="Genome Biol.">
        <title>Transcriptome and methylome profiling reveals relics of genome dominance in the mesopolyploid Brassica oleracea.</title>
        <authorList>
            <person name="Parkin I.A."/>
            <person name="Koh C."/>
            <person name="Tang H."/>
            <person name="Robinson S.J."/>
            <person name="Kagale S."/>
            <person name="Clarke W.E."/>
            <person name="Town C.D."/>
            <person name="Nixon J."/>
            <person name="Krishnakumar V."/>
            <person name="Bidwell S.L."/>
            <person name="Denoeud F."/>
            <person name="Belcram H."/>
            <person name="Links M.G."/>
            <person name="Just J."/>
            <person name="Clarke C."/>
            <person name="Bender T."/>
            <person name="Huebert T."/>
            <person name="Mason A.S."/>
            <person name="Pires J.C."/>
            <person name="Barker G."/>
            <person name="Moore J."/>
            <person name="Walley P.G."/>
            <person name="Manoli S."/>
            <person name="Batley J."/>
            <person name="Edwards D."/>
            <person name="Nelson M.N."/>
            <person name="Wang X."/>
            <person name="Paterson A.H."/>
            <person name="King G."/>
            <person name="Bancroft I."/>
            <person name="Chalhoub B."/>
            <person name="Sharpe A.G."/>
        </authorList>
    </citation>
    <scope>NUCLEOTIDE SEQUENCE</scope>
    <source>
        <strain evidence="1 2">cv. TO1000</strain>
    </source>
</reference>
<sequence>MFIPRKAQVLIQYNTKRGYKPWRGCPRPHKKPTNNTFDALRLGRSSQFIVAWLLRFWDSENIKKYGKFMGITLLLLDEKIVSHHTARNHMKSKKANKSLISRWSPRPFQYERDYVPLSSMAWPKTSLITDDAQQGKIVCLIWSIDSHVTRSVSILGLSSGPLDLTEKSKWGNKAYFDAPGV</sequence>